<dbReference type="EMBL" id="JABFUD020000016">
    <property type="protein sequence ID" value="KAI5068867.1"/>
    <property type="molecule type" value="Genomic_DNA"/>
</dbReference>
<sequence>MHGEIKIIRQASERLAGGTEGKQLGAAASGGTGGGSVGGGLCSGVEAGGFCSGPIATPVAALAARAAITKLAAALPGVAVALATLRQISAAGLRAGLAVHHIQLRHHYHSGRSHKQQHNSCVHIIAGHIGLLIEN</sequence>
<organism evidence="1 2">
    <name type="scientific">Adiantum capillus-veneris</name>
    <name type="common">Maidenhair fern</name>
    <dbReference type="NCBI Taxonomy" id="13818"/>
    <lineage>
        <taxon>Eukaryota</taxon>
        <taxon>Viridiplantae</taxon>
        <taxon>Streptophyta</taxon>
        <taxon>Embryophyta</taxon>
        <taxon>Tracheophyta</taxon>
        <taxon>Polypodiopsida</taxon>
        <taxon>Polypodiidae</taxon>
        <taxon>Polypodiales</taxon>
        <taxon>Pteridineae</taxon>
        <taxon>Pteridaceae</taxon>
        <taxon>Vittarioideae</taxon>
        <taxon>Adiantum</taxon>
    </lineage>
</organism>
<accession>A0A9D4UJH5</accession>
<gene>
    <name evidence="1" type="ORF">GOP47_0017212</name>
</gene>
<protein>
    <submittedName>
        <fullName evidence="1">Uncharacterized protein</fullName>
    </submittedName>
</protein>
<dbReference type="AlphaFoldDB" id="A0A9D4UJH5"/>
<proteinExistence type="predicted"/>
<evidence type="ECO:0000313" key="1">
    <source>
        <dbReference type="EMBL" id="KAI5068867.1"/>
    </source>
</evidence>
<name>A0A9D4UJH5_ADICA</name>
<evidence type="ECO:0000313" key="2">
    <source>
        <dbReference type="Proteomes" id="UP000886520"/>
    </source>
</evidence>
<reference evidence="1" key="1">
    <citation type="submission" date="2021-01" db="EMBL/GenBank/DDBJ databases">
        <title>Adiantum capillus-veneris genome.</title>
        <authorList>
            <person name="Fang Y."/>
            <person name="Liao Q."/>
        </authorList>
    </citation>
    <scope>NUCLEOTIDE SEQUENCE</scope>
    <source>
        <strain evidence="1">H3</strain>
        <tissue evidence="1">Leaf</tissue>
    </source>
</reference>
<dbReference type="Proteomes" id="UP000886520">
    <property type="component" value="Chromosome 16"/>
</dbReference>
<keyword evidence="2" id="KW-1185">Reference proteome</keyword>
<comment type="caution">
    <text evidence="1">The sequence shown here is derived from an EMBL/GenBank/DDBJ whole genome shotgun (WGS) entry which is preliminary data.</text>
</comment>